<dbReference type="InterPro" id="IPR016181">
    <property type="entry name" value="Acyl_CoA_acyltransferase"/>
</dbReference>
<protein>
    <submittedName>
        <fullName evidence="1">GNAT family N-acetyltransferase</fullName>
    </submittedName>
</protein>
<sequence>MDGVLEFREANPAEIEGLYRLRYEVYCLEKGFLSREDYPDGLEKDQYDPRSVHFLVVDPDDHDHHDILGMLRLIRDSELGFPIERHFTLTRPIKNRIRTVELSRLIVAKKARRLSLHILMGLSKEVYHWAQEHNVEDFYAVLEDPLLRFLIRIGLPFSKVGEEAWYMGAVTIPAYLSIPEVENILQRNNAMFYAYLKEPRGAPLEI</sequence>
<keyword evidence="1" id="KW-0808">Transferase</keyword>
<organism evidence="1">
    <name type="scientific">candidate division CPR3 bacterium</name>
    <dbReference type="NCBI Taxonomy" id="2268181"/>
    <lineage>
        <taxon>Bacteria</taxon>
        <taxon>Bacteria division CPR3</taxon>
    </lineage>
</organism>
<proteinExistence type="predicted"/>
<evidence type="ECO:0000313" key="1">
    <source>
        <dbReference type="EMBL" id="HFZ08896.1"/>
    </source>
</evidence>
<dbReference type="Pfam" id="PF13444">
    <property type="entry name" value="Acetyltransf_5"/>
    <property type="match status" value="1"/>
</dbReference>
<dbReference type="SUPFAM" id="SSF55729">
    <property type="entry name" value="Acyl-CoA N-acyltransferases (Nat)"/>
    <property type="match status" value="1"/>
</dbReference>
<dbReference type="Gene3D" id="3.40.630.30">
    <property type="match status" value="1"/>
</dbReference>
<dbReference type="EMBL" id="DTGG01000068">
    <property type="protein sequence ID" value="HFZ08896.1"/>
    <property type="molecule type" value="Genomic_DNA"/>
</dbReference>
<dbReference type="PRINTS" id="PR01549">
    <property type="entry name" value="AUTOINDCRSYN"/>
</dbReference>
<accession>A0A7V3J9N0</accession>
<dbReference type="AlphaFoldDB" id="A0A7V3J9N0"/>
<name>A0A7V3J9N0_UNCC3</name>
<reference evidence="1" key="1">
    <citation type="journal article" date="2020" name="mSystems">
        <title>Genome- and Community-Level Interaction Insights into Carbon Utilization and Element Cycling Functions of Hydrothermarchaeota in Hydrothermal Sediment.</title>
        <authorList>
            <person name="Zhou Z."/>
            <person name="Liu Y."/>
            <person name="Xu W."/>
            <person name="Pan J."/>
            <person name="Luo Z.H."/>
            <person name="Li M."/>
        </authorList>
    </citation>
    <scope>NUCLEOTIDE SEQUENCE [LARGE SCALE GENOMIC DNA]</scope>
    <source>
        <strain evidence="1">SpSt-757</strain>
    </source>
</reference>
<gene>
    <name evidence="1" type="ORF">ENV41_02040</name>
</gene>
<dbReference type="GO" id="GO:0016740">
    <property type="term" value="F:transferase activity"/>
    <property type="evidence" value="ECO:0007669"/>
    <property type="project" value="UniProtKB-KW"/>
</dbReference>
<comment type="caution">
    <text evidence="1">The sequence shown here is derived from an EMBL/GenBank/DDBJ whole genome shotgun (WGS) entry which is preliminary data.</text>
</comment>
<dbReference type="InterPro" id="IPR001690">
    <property type="entry name" value="Autoind_synthase"/>
</dbReference>